<feature type="region of interest" description="Disordered" evidence="1">
    <location>
        <begin position="207"/>
        <end position="226"/>
    </location>
</feature>
<gene>
    <name evidence="3" type="ORF">Rsub_01672</name>
</gene>
<protein>
    <recommendedName>
        <fullName evidence="2">Ribosomal RNA methyltransferase FtsJ domain-containing protein</fullName>
    </recommendedName>
</protein>
<evidence type="ECO:0000313" key="4">
    <source>
        <dbReference type="Proteomes" id="UP000247498"/>
    </source>
</evidence>
<name>A0A2V0NMM7_9CHLO</name>
<dbReference type="InterPro" id="IPR029063">
    <property type="entry name" value="SAM-dependent_MTases_sf"/>
</dbReference>
<dbReference type="Proteomes" id="UP000247498">
    <property type="component" value="Unassembled WGS sequence"/>
</dbReference>
<reference evidence="3 4" key="1">
    <citation type="journal article" date="2018" name="Sci. Rep.">
        <title>Raphidocelis subcapitata (=Pseudokirchneriella subcapitata) provides an insight into genome evolution and environmental adaptations in the Sphaeropleales.</title>
        <authorList>
            <person name="Suzuki S."/>
            <person name="Yamaguchi H."/>
            <person name="Nakajima N."/>
            <person name="Kawachi M."/>
        </authorList>
    </citation>
    <scope>NUCLEOTIDE SEQUENCE [LARGE SCALE GENOMIC DNA]</scope>
    <source>
        <strain evidence="3 4">NIES-35</strain>
    </source>
</reference>
<organism evidence="3 4">
    <name type="scientific">Raphidocelis subcapitata</name>
    <dbReference type="NCBI Taxonomy" id="307507"/>
    <lineage>
        <taxon>Eukaryota</taxon>
        <taxon>Viridiplantae</taxon>
        <taxon>Chlorophyta</taxon>
        <taxon>core chlorophytes</taxon>
        <taxon>Chlorophyceae</taxon>
        <taxon>CS clade</taxon>
        <taxon>Sphaeropleales</taxon>
        <taxon>Selenastraceae</taxon>
        <taxon>Raphidocelis</taxon>
    </lineage>
</organism>
<dbReference type="InterPro" id="IPR002877">
    <property type="entry name" value="RNA_MeTrfase_FtsJ_dom"/>
</dbReference>
<dbReference type="OrthoDB" id="546055at2759"/>
<dbReference type="GO" id="GO:0008168">
    <property type="term" value="F:methyltransferase activity"/>
    <property type="evidence" value="ECO:0007669"/>
    <property type="project" value="InterPro"/>
</dbReference>
<dbReference type="Pfam" id="PF01728">
    <property type="entry name" value="FtsJ"/>
    <property type="match status" value="1"/>
</dbReference>
<dbReference type="AlphaFoldDB" id="A0A2V0NMM7"/>
<dbReference type="SUPFAM" id="SSF53335">
    <property type="entry name" value="S-adenosyl-L-methionine-dependent methyltransferases"/>
    <property type="match status" value="1"/>
</dbReference>
<dbReference type="Gene3D" id="3.40.50.150">
    <property type="entry name" value="Vaccinia Virus protein VP39"/>
    <property type="match status" value="1"/>
</dbReference>
<dbReference type="EMBL" id="BDRX01000006">
    <property type="protein sequence ID" value="GBF88771.1"/>
    <property type="molecule type" value="Genomic_DNA"/>
</dbReference>
<dbReference type="InParanoid" id="A0A2V0NMM7"/>
<evidence type="ECO:0000313" key="3">
    <source>
        <dbReference type="EMBL" id="GBF88771.1"/>
    </source>
</evidence>
<feature type="domain" description="Ribosomal RNA methyltransferase FtsJ" evidence="2">
    <location>
        <begin position="273"/>
        <end position="375"/>
    </location>
</feature>
<sequence>MDLVLGFGHQGLAHRVRVLFEQREEFHFFPRGDFADEALEVGPHRNMAGPGLLLLSNVRPPPPEAAAWVASEPGLARHLQRTLWLDRGKAGEEDLRALAAAAAAAVAAAGVGGLRVVAAPTRLAGEVTDLLPEWVPLEPRAPSHLLCVARLPAGDVTAGQHGEWNGQSCPWAGQPTEGRAGRRRVAAAVAAAAAAAAAAEGRAPAEAGGAAAPADGPEAAAAEAAEAPEPRAVLPLLEVRYEYRWGLVPAEWGFAMRGEAPPERPFADAPASAVHKLDEALRMLGLHERAHHAAAAGAPQPWAIDLGAAPGAWTQHLVRCLGYAVAAVDPAELAPSVLELPAVRHVRALSEAAGPALEALLPAGGAELLVSDMCAHPVQAVKVLRPLLRLLRPGGLLVMTLKLPGVGRDRTGVVARVRRDLGPEVVESSVKAVWLLSNTACERTLIARRAHV</sequence>
<accession>A0A2V0NMM7</accession>
<evidence type="ECO:0000256" key="1">
    <source>
        <dbReference type="SAM" id="MobiDB-lite"/>
    </source>
</evidence>
<dbReference type="GO" id="GO:0032259">
    <property type="term" value="P:methylation"/>
    <property type="evidence" value="ECO:0007669"/>
    <property type="project" value="InterPro"/>
</dbReference>
<keyword evidence="4" id="KW-1185">Reference proteome</keyword>
<evidence type="ECO:0000259" key="2">
    <source>
        <dbReference type="Pfam" id="PF01728"/>
    </source>
</evidence>
<proteinExistence type="predicted"/>
<comment type="caution">
    <text evidence="3">The sequence shown here is derived from an EMBL/GenBank/DDBJ whole genome shotgun (WGS) entry which is preliminary data.</text>
</comment>